<dbReference type="PANTHER" id="PTHR23085">
    <property type="entry name" value="GH28348P"/>
    <property type="match status" value="1"/>
</dbReference>
<feature type="compositionally biased region" description="Low complexity" evidence="11">
    <location>
        <begin position="770"/>
        <end position="803"/>
    </location>
</feature>
<keyword evidence="9 12" id="KW-1133">Transmembrane helix</keyword>
<feature type="compositionally biased region" description="Basic and acidic residues" evidence="11">
    <location>
        <begin position="829"/>
        <end position="847"/>
    </location>
</feature>
<evidence type="ECO:0000256" key="2">
    <source>
        <dbReference type="ARBA" id="ARBA00004184"/>
    </source>
</evidence>
<gene>
    <name evidence="13" type="ORF">IPOD504_LOCUS13635</name>
</gene>
<feature type="compositionally biased region" description="Polar residues" evidence="11">
    <location>
        <begin position="572"/>
        <end position="582"/>
    </location>
</feature>
<evidence type="ECO:0000256" key="3">
    <source>
        <dbReference type="ARBA" id="ARBA00004236"/>
    </source>
</evidence>
<feature type="compositionally biased region" description="Basic and acidic residues" evidence="11">
    <location>
        <begin position="285"/>
        <end position="301"/>
    </location>
</feature>
<feature type="compositionally biased region" description="Low complexity" evidence="11">
    <location>
        <begin position="322"/>
        <end position="346"/>
    </location>
</feature>
<dbReference type="EMBL" id="OW152816">
    <property type="protein sequence ID" value="CAH2066904.1"/>
    <property type="molecule type" value="Genomic_DNA"/>
</dbReference>
<feature type="compositionally biased region" description="Basic and acidic residues" evidence="11">
    <location>
        <begin position="265"/>
        <end position="277"/>
    </location>
</feature>
<organism evidence="13 14">
    <name type="scientific">Iphiclides podalirius</name>
    <name type="common">scarce swallowtail</name>
    <dbReference type="NCBI Taxonomy" id="110791"/>
    <lineage>
        <taxon>Eukaryota</taxon>
        <taxon>Metazoa</taxon>
        <taxon>Ecdysozoa</taxon>
        <taxon>Arthropoda</taxon>
        <taxon>Hexapoda</taxon>
        <taxon>Insecta</taxon>
        <taxon>Pterygota</taxon>
        <taxon>Neoptera</taxon>
        <taxon>Endopterygota</taxon>
        <taxon>Lepidoptera</taxon>
        <taxon>Glossata</taxon>
        <taxon>Ditrysia</taxon>
        <taxon>Papilionoidea</taxon>
        <taxon>Papilionidae</taxon>
        <taxon>Papilioninae</taxon>
        <taxon>Iphiclides</taxon>
    </lineage>
</organism>
<dbReference type="SMART" id="SM00698">
    <property type="entry name" value="MORN"/>
    <property type="match status" value="7"/>
</dbReference>
<dbReference type="InterPro" id="IPR017191">
    <property type="entry name" value="Junctophilin"/>
</dbReference>
<name>A0ABN8ITR8_9NEOP</name>
<dbReference type="InterPro" id="IPR003409">
    <property type="entry name" value="MORN"/>
</dbReference>
<feature type="compositionally biased region" description="Polar residues" evidence="11">
    <location>
        <begin position="714"/>
        <end position="733"/>
    </location>
</feature>
<dbReference type="Gene3D" id="2.20.110.10">
    <property type="entry name" value="Histone H3 K4-specific methyltransferase SET7/9 N-terminal domain"/>
    <property type="match status" value="4"/>
</dbReference>
<dbReference type="PANTHER" id="PTHR23085:SF16">
    <property type="entry name" value="GH28348P"/>
    <property type="match status" value="1"/>
</dbReference>
<evidence type="ECO:0000313" key="14">
    <source>
        <dbReference type="Proteomes" id="UP000837857"/>
    </source>
</evidence>
<evidence type="ECO:0000256" key="6">
    <source>
        <dbReference type="ARBA" id="ARBA00022692"/>
    </source>
</evidence>
<dbReference type="SUPFAM" id="SSF82185">
    <property type="entry name" value="Histone H3 K4-specific methyltransferase SET7/9 N-terminal domain"/>
    <property type="match status" value="2"/>
</dbReference>
<keyword evidence="8" id="KW-0256">Endoplasmic reticulum</keyword>
<keyword evidence="7" id="KW-0677">Repeat</keyword>
<feature type="region of interest" description="Disordered" evidence="11">
    <location>
        <begin position="258"/>
        <end position="363"/>
    </location>
</feature>
<dbReference type="Proteomes" id="UP000837857">
    <property type="component" value="Chromosome 4"/>
</dbReference>
<feature type="transmembrane region" description="Helical" evidence="12">
    <location>
        <begin position="1065"/>
        <end position="1084"/>
    </location>
</feature>
<evidence type="ECO:0000313" key="13">
    <source>
        <dbReference type="EMBL" id="CAH2066904.1"/>
    </source>
</evidence>
<keyword evidence="6 12" id="KW-0812">Transmembrane</keyword>
<evidence type="ECO:0000256" key="7">
    <source>
        <dbReference type="ARBA" id="ARBA00022737"/>
    </source>
</evidence>
<feature type="compositionally biased region" description="Polar residues" evidence="11">
    <location>
        <begin position="757"/>
        <end position="769"/>
    </location>
</feature>
<feature type="compositionally biased region" description="Polar residues" evidence="11">
    <location>
        <begin position="615"/>
        <end position="629"/>
    </location>
</feature>
<proteinExistence type="inferred from homology"/>
<sequence>MRRYENGGRGAAGGTRPPVLFAQDRSGVHSAARHGATCPADVYLYRELGGGRAREALPTAAPRFRVMQPSEPADTAHAASGNPPQRGLNGGRFDFDDGGTYCGGWEDGKAHGHGVCTGPKGQGAYAGSWHFGFEVSGVYTWPSGSAYEGQWQNGKRHGLGVETRDRWLYRGEWTQGCKGRYGVRQSTTSNAKYEGTWANGYQDGYGSETYADGGTYQGQWLRGHRHGYGVRTSAPFGLASHYRGGARDTRGSLSSLVEAVGTPDPSDRRNLRVDDARGGFVLQKSSDEPAGRRGSLVEKTKKGLFPNFRKRRSTGELDKRGTGSVRSGGSAGSASSWVSSVESTHSNNTRGSHHTHSNTSFIVEDEHLDPSVTETYMGEWKNDKRTGFGVCERSDGLRYEGEWLGNRKYGYGVTTFRDGTKEEGKYKNNVLITSQKRKHMFLMRSAKFRERVDSAVNAAQRASKIALQKADIAISRTATARGKAEQADESADQAKEDCDIAQTTARQFAPDFKHPGFDRIGLRDRYRQKAYERQSPGPVAQESDQILEGKTIPNHIPPTHSQLPQGNKIPNAMNSRRPSTQYPKAAPPLDPRLANNANYVTDDRTLGPTYDPYYSPNQESWVSSNNPPAQMQDKQRPYIPNESMGSYGLSQPVGPQPPPASYRRQDSIQTQQNMDQGHQQFMNQGRRPSVRPPMSQRPPQEWNSTQGIPRRQSILGQPTFDPQSNTYIDSSTASYGRNEFRTGVFHSDGHHEAQRQAPDSQGYRSTTEPQAYQQQLDQQGYRQATDQQMYRQSTSDQQQYRQQNVSAEQEAVNGEREPRQFTARPSIDYFDHYKRPPSRDSSVDRYGRRSRQPSVEAAPTGGSRSGSVAPQPMTSSRPPSRAATPAGNGHLSSGRGSLSRAASREPQPFEDTLLRKRTLGQEITPSPYQPKRTESLYVAQNPTAPPPVSMGGGGGGGREEDEDDDLMCSPAILARRASESWINVPPVEMLSTPQTLQRKKSLPDVAAMPRTADGGGMSREEVSALGSARREEVRRIHEETEKLRANPLLYLVSPQVKDWFSRQQLVILVLFINISLGIMFFKLLT</sequence>
<reference evidence="13" key="1">
    <citation type="submission" date="2022-03" db="EMBL/GenBank/DDBJ databases">
        <authorList>
            <person name="Martin H S."/>
        </authorList>
    </citation>
    <scope>NUCLEOTIDE SEQUENCE</scope>
</reference>
<evidence type="ECO:0000256" key="8">
    <source>
        <dbReference type="ARBA" id="ARBA00022824"/>
    </source>
</evidence>
<evidence type="ECO:0000256" key="11">
    <source>
        <dbReference type="SAM" id="MobiDB-lite"/>
    </source>
</evidence>
<feature type="compositionally biased region" description="Polar residues" evidence="11">
    <location>
        <begin position="667"/>
        <end position="683"/>
    </location>
</feature>
<feature type="non-terminal residue" evidence="13">
    <location>
        <position position="1085"/>
    </location>
</feature>
<feature type="compositionally biased region" description="Polar residues" evidence="11">
    <location>
        <begin position="865"/>
        <end position="878"/>
    </location>
</feature>
<evidence type="ECO:0008006" key="15">
    <source>
        <dbReference type="Google" id="ProtNLM"/>
    </source>
</evidence>
<feature type="compositionally biased region" description="Polar residues" evidence="11">
    <location>
        <begin position="697"/>
        <end position="707"/>
    </location>
</feature>
<protein>
    <recommendedName>
        <fullName evidence="15">Junctophilin</fullName>
    </recommendedName>
</protein>
<comment type="similarity">
    <text evidence="4">Belongs to the junctophilin family.</text>
</comment>
<evidence type="ECO:0000256" key="1">
    <source>
        <dbReference type="ARBA" id="ARBA00004163"/>
    </source>
</evidence>
<evidence type="ECO:0000256" key="5">
    <source>
        <dbReference type="ARBA" id="ARBA00022475"/>
    </source>
</evidence>
<accession>A0ABN8ITR8</accession>
<keyword evidence="10 12" id="KW-0472">Membrane</keyword>
<evidence type="ECO:0000256" key="10">
    <source>
        <dbReference type="ARBA" id="ARBA00023136"/>
    </source>
</evidence>
<feature type="region of interest" description="Disordered" evidence="11">
    <location>
        <begin position="550"/>
        <end position="733"/>
    </location>
</feature>
<feature type="region of interest" description="Disordered" evidence="11">
    <location>
        <begin position="70"/>
        <end position="89"/>
    </location>
</feature>
<comment type="subcellular location">
    <subcellularLocation>
        <location evidence="3">Cell membrane</location>
    </subcellularLocation>
    <subcellularLocation>
        <location evidence="2">Endomembrane system</location>
        <topology evidence="2">Peripheral membrane protein</topology>
    </subcellularLocation>
    <subcellularLocation>
        <location evidence="1">Endoplasmic reticulum membrane</location>
        <topology evidence="1">Single-pass type IV membrane protein</topology>
    </subcellularLocation>
</comment>
<keyword evidence="14" id="KW-1185">Reference proteome</keyword>
<feature type="region of interest" description="Disordered" evidence="11">
    <location>
        <begin position="749"/>
        <end position="963"/>
    </location>
</feature>
<evidence type="ECO:0000256" key="9">
    <source>
        <dbReference type="ARBA" id="ARBA00022989"/>
    </source>
</evidence>
<feature type="compositionally biased region" description="Low complexity" evidence="11">
    <location>
        <begin position="891"/>
        <end position="901"/>
    </location>
</feature>
<evidence type="ECO:0000256" key="12">
    <source>
        <dbReference type="SAM" id="Phobius"/>
    </source>
</evidence>
<dbReference type="Pfam" id="PF02493">
    <property type="entry name" value="MORN"/>
    <property type="match status" value="7"/>
</dbReference>
<evidence type="ECO:0000256" key="4">
    <source>
        <dbReference type="ARBA" id="ARBA00008599"/>
    </source>
</evidence>
<keyword evidence="5" id="KW-1003">Cell membrane</keyword>